<sequence>MTEKLYLVILFIYHPLHLIKRSGMSLIFYEVRMANKKGTAIWFVLNEEDNRLLNQSKEENGRSKKKEAEKRLSDHLRRFGVDWEKAPENN</sequence>
<organism evidence="1 2">
    <name type="scientific">Vibrio cyclitrophicus</name>
    <dbReference type="NCBI Taxonomy" id="47951"/>
    <lineage>
        <taxon>Bacteria</taxon>
        <taxon>Pseudomonadati</taxon>
        <taxon>Pseudomonadota</taxon>
        <taxon>Gammaproteobacteria</taxon>
        <taxon>Vibrionales</taxon>
        <taxon>Vibrionaceae</taxon>
        <taxon>Vibrio</taxon>
    </lineage>
</organism>
<name>A0ACD5G5Q5_9VIBR</name>
<evidence type="ECO:0000313" key="2">
    <source>
        <dbReference type="Proteomes" id="UP000235310"/>
    </source>
</evidence>
<dbReference type="EMBL" id="CP170597">
    <property type="protein sequence ID" value="XNH97350.1"/>
    <property type="molecule type" value="Genomic_DNA"/>
</dbReference>
<evidence type="ECO:0000313" key="1">
    <source>
        <dbReference type="EMBL" id="XNH97350.1"/>
    </source>
</evidence>
<proteinExistence type="predicted"/>
<keyword evidence="1" id="KW-0614">Plasmid</keyword>
<gene>
    <name evidence="1" type="ORF">BCS90_27320</name>
</gene>
<geneLocation type="plasmid" evidence="1 2">
    <name>unnamed7</name>
</geneLocation>
<protein>
    <submittedName>
        <fullName evidence="1">TraY domain-containing protein</fullName>
    </submittedName>
</protein>
<accession>A0ACD5G5Q5</accession>
<dbReference type="Proteomes" id="UP000235310">
    <property type="component" value="Plasmid unnamed7"/>
</dbReference>
<reference evidence="1 2" key="1">
    <citation type="journal article" date="2018" name="Nature">
        <title>A major lineage of non-tailed dsDNA viruses as unrecognized killers of marine bacteria.</title>
        <authorList>
            <person name="Kauffman K.M."/>
            <person name="Hussain F.A."/>
            <person name="Yang J."/>
            <person name="Arevalo P."/>
            <person name="Brown J.M."/>
            <person name="Chang W.K."/>
            <person name="VanInsberghe D."/>
            <person name="Elsherbini J."/>
            <person name="Sharma R.S."/>
            <person name="Cutler M.B."/>
            <person name="Kelly L."/>
            <person name="Polz M.F."/>
        </authorList>
    </citation>
    <scope>NUCLEOTIDE SEQUENCE [LARGE SCALE GENOMIC DNA]</scope>
    <source>
        <strain evidence="1 2">10N.222.46.E12</strain>
    </source>
</reference>